<name>A0A918CVS0_9ACTN</name>
<keyword evidence="3" id="KW-1185">Reference proteome</keyword>
<feature type="compositionally biased region" description="Pro residues" evidence="1">
    <location>
        <begin position="71"/>
        <end position="91"/>
    </location>
</feature>
<reference evidence="2" key="1">
    <citation type="journal article" date="2014" name="Int. J. Syst. Evol. Microbiol.">
        <title>Complete genome sequence of Corynebacterium casei LMG S-19264T (=DSM 44701T), isolated from a smear-ripened cheese.</title>
        <authorList>
            <consortium name="US DOE Joint Genome Institute (JGI-PGF)"/>
            <person name="Walter F."/>
            <person name="Albersmeier A."/>
            <person name="Kalinowski J."/>
            <person name="Ruckert C."/>
        </authorList>
    </citation>
    <scope>NUCLEOTIDE SEQUENCE</scope>
    <source>
        <strain evidence="2">CGMCC 4.7110</strain>
    </source>
</reference>
<dbReference type="AlphaFoldDB" id="A0A918CVS0"/>
<comment type="caution">
    <text evidence="2">The sequence shown here is derived from an EMBL/GenBank/DDBJ whole genome shotgun (WGS) entry which is preliminary data.</text>
</comment>
<organism evidence="2 3">
    <name type="scientific">Streptomyces fuscichromogenes</name>
    <dbReference type="NCBI Taxonomy" id="1324013"/>
    <lineage>
        <taxon>Bacteria</taxon>
        <taxon>Bacillati</taxon>
        <taxon>Actinomycetota</taxon>
        <taxon>Actinomycetes</taxon>
        <taxon>Kitasatosporales</taxon>
        <taxon>Streptomycetaceae</taxon>
        <taxon>Streptomyces</taxon>
    </lineage>
</organism>
<feature type="compositionally biased region" description="Basic residues" evidence="1">
    <location>
        <begin position="142"/>
        <end position="157"/>
    </location>
</feature>
<accession>A0A918CVS0</accession>
<gene>
    <name evidence="2" type="ORF">GCM10011578_075430</name>
</gene>
<reference evidence="2" key="2">
    <citation type="submission" date="2020-09" db="EMBL/GenBank/DDBJ databases">
        <authorList>
            <person name="Sun Q."/>
            <person name="Zhou Y."/>
        </authorList>
    </citation>
    <scope>NUCLEOTIDE SEQUENCE</scope>
    <source>
        <strain evidence="2">CGMCC 4.7110</strain>
    </source>
</reference>
<proteinExistence type="predicted"/>
<feature type="region of interest" description="Disordered" evidence="1">
    <location>
        <begin position="1"/>
        <end position="157"/>
    </location>
</feature>
<evidence type="ECO:0000313" key="3">
    <source>
        <dbReference type="Proteomes" id="UP000653411"/>
    </source>
</evidence>
<sequence>MPTGTARTAPASRTHHRLTGVTARLPNSAPTEPTSLRAGARTQRHEEFGQANLRQPADSHTPGAFDAVRRPPTPVDPRRPPSTPFRVPPCPSATAGLTRAPGPQAAGPPGPVTVPRVIASWSKCASTSRDRVRGAPAATRRPSVRARTGRRSWRPGA</sequence>
<protein>
    <submittedName>
        <fullName evidence="2">Uncharacterized protein</fullName>
    </submittedName>
</protein>
<evidence type="ECO:0000313" key="2">
    <source>
        <dbReference type="EMBL" id="GGN34473.1"/>
    </source>
</evidence>
<evidence type="ECO:0000256" key="1">
    <source>
        <dbReference type="SAM" id="MobiDB-lite"/>
    </source>
</evidence>
<dbReference type="Proteomes" id="UP000653411">
    <property type="component" value="Unassembled WGS sequence"/>
</dbReference>
<dbReference type="EMBL" id="BMML01000022">
    <property type="protein sequence ID" value="GGN34473.1"/>
    <property type="molecule type" value="Genomic_DNA"/>
</dbReference>